<dbReference type="AlphaFoldDB" id="A0A6J4MD59"/>
<feature type="non-terminal residue" evidence="2">
    <location>
        <position position="414"/>
    </location>
</feature>
<protein>
    <submittedName>
        <fullName evidence="2">ABC-type antimicrobial peptide transport system, permease component</fullName>
    </submittedName>
</protein>
<organism evidence="2">
    <name type="scientific">uncultured Gemmatimonadota bacterium</name>
    <dbReference type="NCBI Taxonomy" id="203437"/>
    <lineage>
        <taxon>Bacteria</taxon>
        <taxon>Pseudomonadati</taxon>
        <taxon>Gemmatimonadota</taxon>
        <taxon>environmental samples</taxon>
    </lineage>
</organism>
<feature type="compositionally biased region" description="Basic and acidic residues" evidence="1">
    <location>
        <begin position="32"/>
        <end position="56"/>
    </location>
</feature>
<evidence type="ECO:0000256" key="1">
    <source>
        <dbReference type="SAM" id="MobiDB-lite"/>
    </source>
</evidence>
<feature type="compositionally biased region" description="Basic and acidic residues" evidence="1">
    <location>
        <begin position="261"/>
        <end position="275"/>
    </location>
</feature>
<sequence>ERTRGGADRPGDDPRQQAARVLHGAGHRGGRHLPDRGHHPDHGDERVHEGGVRRQDPGLQHHQRAPPPVRGRRAGGREDLARLAAPPPPDARRRALAGGAGAHSRRPRARLRRDGEGGRRARQAHRGCERGGRLGRLLQRARAQDRRGAQLHGERGRPRRSRGGAGGRGGPEALRGPAGAGKGGAHREHPLPRHRRAGKAGDAVRDVDGPHGGGAHPLAHQRLPAAQQRGGRHLPARSGRAADGAGPVGAGGADARAAPPEARRGERLHPGDGRRGAGLLGQDLVVPPHRPPHAGDHLAGGGRRGHHEHHAGGRVRAHEGDRGAQVAGRAAPRHPPPVPGGGGHPFRGRRGAGDPRRRGAGVRGGGGVAHPGARVARLHHAGDRAGGGGGADGRGVPGLPRFAAGPHRRPSGGL</sequence>
<feature type="region of interest" description="Disordered" evidence="1">
    <location>
        <begin position="1"/>
        <end position="414"/>
    </location>
</feature>
<proteinExistence type="predicted"/>
<feature type="compositionally biased region" description="Basic and acidic residues" evidence="1">
    <location>
        <begin position="1"/>
        <end position="15"/>
    </location>
</feature>
<feature type="compositionally biased region" description="Basic and acidic residues" evidence="1">
    <location>
        <begin position="142"/>
        <end position="156"/>
    </location>
</feature>
<feature type="non-terminal residue" evidence="2">
    <location>
        <position position="1"/>
    </location>
</feature>
<gene>
    <name evidence="2" type="ORF">AVDCRST_MAG68-3870</name>
</gene>
<evidence type="ECO:0000313" key="2">
    <source>
        <dbReference type="EMBL" id="CAA9354769.1"/>
    </source>
</evidence>
<feature type="compositionally biased region" description="Gly residues" evidence="1">
    <location>
        <begin position="384"/>
        <end position="396"/>
    </location>
</feature>
<reference evidence="2" key="1">
    <citation type="submission" date="2020-02" db="EMBL/GenBank/DDBJ databases">
        <authorList>
            <person name="Meier V. D."/>
        </authorList>
    </citation>
    <scope>NUCLEOTIDE SEQUENCE</scope>
    <source>
        <strain evidence="2">AVDCRST_MAG68</strain>
    </source>
</reference>
<feature type="compositionally biased region" description="Basic residues" evidence="1">
    <location>
        <begin position="303"/>
        <end position="315"/>
    </location>
</feature>
<accession>A0A6J4MD59</accession>
<dbReference type="EMBL" id="CADCTW010000184">
    <property type="protein sequence ID" value="CAA9354769.1"/>
    <property type="molecule type" value="Genomic_DNA"/>
</dbReference>
<name>A0A6J4MD59_9BACT</name>